<dbReference type="STRING" id="78410.A0A0P7BE64"/>
<evidence type="ECO:0000313" key="3">
    <source>
        <dbReference type="Proteomes" id="UP000050424"/>
    </source>
</evidence>
<feature type="transmembrane region" description="Helical" evidence="1">
    <location>
        <begin position="262"/>
        <end position="284"/>
    </location>
</feature>
<feature type="transmembrane region" description="Helical" evidence="1">
    <location>
        <begin position="217"/>
        <end position="242"/>
    </location>
</feature>
<dbReference type="AlphaFoldDB" id="A0A0P7BE64"/>
<comment type="caution">
    <text evidence="2">The sequence shown here is derived from an EMBL/GenBank/DDBJ whole genome shotgun (WGS) entry which is preliminary data.</text>
</comment>
<dbReference type="Pfam" id="PF20246">
    <property type="entry name" value="DUF6601"/>
    <property type="match status" value="1"/>
</dbReference>
<sequence>MRFRTVEDPAQVPLAEVDGLISLRDTMPGRPSISLDDQVAVGDFLRAELSTTRLKRMYPLLFLTSNRENISQLHHQAVMGRDICTTERPDLHLLWHYSRIFIKPVPQCLLSYSFWEKHLSRAKDEDGDELSLEAMGFLRTYSRLIVHESDFHLAERLGLLPRGVTWEGWNHFIRGFRPLRDRNLAPRYHYGEIRLTRLNIWHTVLYGTSYQKIYHNYATIFGGFGPLYLFVFGASTVLLTALQTGLDAHPDGSMYQNLASRFVPFTLVLTMIGLGFLPLLFMFYQFRELLRFIFCHRELS</sequence>
<protein>
    <submittedName>
        <fullName evidence="2">Uncharacterized protein</fullName>
    </submittedName>
</protein>
<keyword evidence="1" id="KW-1133">Transmembrane helix</keyword>
<accession>A0A0P7BE64</accession>
<organism evidence="2 3">
    <name type="scientific">Neonectria ditissima</name>
    <dbReference type="NCBI Taxonomy" id="78410"/>
    <lineage>
        <taxon>Eukaryota</taxon>
        <taxon>Fungi</taxon>
        <taxon>Dikarya</taxon>
        <taxon>Ascomycota</taxon>
        <taxon>Pezizomycotina</taxon>
        <taxon>Sordariomycetes</taxon>
        <taxon>Hypocreomycetidae</taxon>
        <taxon>Hypocreales</taxon>
        <taxon>Nectriaceae</taxon>
        <taxon>Neonectria</taxon>
    </lineage>
</organism>
<evidence type="ECO:0000313" key="2">
    <source>
        <dbReference type="EMBL" id="KPM38855.1"/>
    </source>
</evidence>
<gene>
    <name evidence="2" type="ORF">AK830_g7713</name>
</gene>
<dbReference type="EMBL" id="LKCW01000122">
    <property type="protein sequence ID" value="KPM38855.1"/>
    <property type="molecule type" value="Genomic_DNA"/>
</dbReference>
<keyword evidence="1" id="KW-0812">Transmembrane</keyword>
<evidence type="ECO:0000256" key="1">
    <source>
        <dbReference type="SAM" id="Phobius"/>
    </source>
</evidence>
<dbReference type="Proteomes" id="UP000050424">
    <property type="component" value="Unassembled WGS sequence"/>
</dbReference>
<name>A0A0P7BE64_9HYPO</name>
<keyword evidence="1" id="KW-0472">Membrane</keyword>
<dbReference type="OrthoDB" id="5086500at2759"/>
<dbReference type="PANTHER" id="PTHR34414:SF1">
    <property type="entry name" value="SUBTILISIN-LIKE SERINE PROTEASE"/>
    <property type="match status" value="1"/>
</dbReference>
<keyword evidence="3" id="KW-1185">Reference proteome</keyword>
<dbReference type="InterPro" id="IPR046536">
    <property type="entry name" value="DUF6601"/>
</dbReference>
<proteinExistence type="predicted"/>
<dbReference type="PANTHER" id="PTHR34414">
    <property type="entry name" value="HET DOMAIN-CONTAINING PROTEIN-RELATED"/>
    <property type="match status" value="1"/>
</dbReference>
<reference evidence="2 3" key="1">
    <citation type="submission" date="2015-09" db="EMBL/GenBank/DDBJ databases">
        <title>Draft genome of a European isolate of the apple canker pathogen Neonectria ditissima.</title>
        <authorList>
            <person name="Gomez-Cortecero A."/>
            <person name="Harrison R.J."/>
            <person name="Armitage A.D."/>
        </authorList>
    </citation>
    <scope>NUCLEOTIDE SEQUENCE [LARGE SCALE GENOMIC DNA]</scope>
    <source>
        <strain evidence="2 3">R09/05</strain>
    </source>
</reference>